<keyword evidence="3" id="KW-1185">Reference proteome</keyword>
<name>A0AAW9RT03_9HYPH</name>
<dbReference type="Pfam" id="PF00501">
    <property type="entry name" value="AMP-binding"/>
    <property type="match status" value="1"/>
</dbReference>
<dbReference type="AlphaFoldDB" id="A0AAW9RT03"/>
<dbReference type="Gene3D" id="3.30.300.30">
    <property type="match status" value="1"/>
</dbReference>
<organism evidence="2 3">
    <name type="scientific">Microbaculum marinum</name>
    <dbReference type="NCBI Taxonomy" id="1764581"/>
    <lineage>
        <taxon>Bacteria</taxon>
        <taxon>Pseudomonadati</taxon>
        <taxon>Pseudomonadota</taxon>
        <taxon>Alphaproteobacteria</taxon>
        <taxon>Hyphomicrobiales</taxon>
        <taxon>Tepidamorphaceae</taxon>
        <taxon>Microbaculum</taxon>
    </lineage>
</organism>
<comment type="caution">
    <text evidence="2">The sequence shown here is derived from an EMBL/GenBank/DDBJ whole genome shotgun (WGS) entry which is preliminary data.</text>
</comment>
<evidence type="ECO:0000259" key="1">
    <source>
        <dbReference type="Pfam" id="PF00501"/>
    </source>
</evidence>
<dbReference type="PROSITE" id="PS00455">
    <property type="entry name" value="AMP_BINDING"/>
    <property type="match status" value="1"/>
</dbReference>
<dbReference type="EMBL" id="JAZHOF010000016">
    <property type="protein sequence ID" value="MEJ8574990.1"/>
    <property type="molecule type" value="Genomic_DNA"/>
</dbReference>
<evidence type="ECO:0000313" key="2">
    <source>
        <dbReference type="EMBL" id="MEJ8574990.1"/>
    </source>
</evidence>
<dbReference type="GO" id="GO:0016878">
    <property type="term" value="F:acid-thiol ligase activity"/>
    <property type="evidence" value="ECO:0007669"/>
    <property type="project" value="UniProtKB-ARBA"/>
</dbReference>
<dbReference type="PANTHER" id="PTHR43767:SF1">
    <property type="entry name" value="NONRIBOSOMAL PEPTIDE SYNTHASE PES1 (EUROFUNG)-RELATED"/>
    <property type="match status" value="1"/>
</dbReference>
<reference evidence="2 3" key="1">
    <citation type="submission" date="2024-02" db="EMBL/GenBank/DDBJ databases">
        <title>Genome analysis and characterization of Microbaculum marinisediminis sp. nov., isolated from marine sediment.</title>
        <authorList>
            <person name="Du Z.-J."/>
            <person name="Ye Y.-Q."/>
            <person name="Zhang Z.-R."/>
            <person name="Yuan S.-M."/>
            <person name="Zhang X.-Y."/>
        </authorList>
    </citation>
    <scope>NUCLEOTIDE SEQUENCE [LARGE SCALE GENOMIC DNA]</scope>
    <source>
        <strain evidence="2 3">SDUM1044001</strain>
    </source>
</reference>
<proteinExistence type="predicted"/>
<protein>
    <submittedName>
        <fullName evidence="2">Class I adenylate-forming enzyme family protein</fullName>
    </submittedName>
</protein>
<dbReference type="SUPFAM" id="SSF56801">
    <property type="entry name" value="Acetyl-CoA synthetase-like"/>
    <property type="match status" value="1"/>
</dbReference>
<sequence length="523" mass="55480">MTEISWKSEWLPLAQRYADRTAVVDRYGAITFANLLDRAAGVAAALTERGIGRGDVVASVVENSRHAVAASYGISLCGAAEAPVNPALSAGDIAYCLNLSGARLVLATAGTVDRLAEVGAPALLVEDIGTTALAALPAVPVPRSGWGRILFTSGTTGKPKGIVHSQGGRWVANMLMRATLPVAAEPGRRVLLMTPYSHGSSLLTQAFLDGGAAVRLVDGVREDEVVPTILAGEVDQIFAPPTVLARLVSFLEGRSVPGIRAIFCGTAPLLPEVYRRARAIFGPVVRLTYGKTEMFNPITVLTPEETDRWYDSPEAGTSICVGWPASGVEVVIEPDGETEGEAEVAAGPGAGEIGHVLLRSPHMLAATLTEAGVEEQPPDGFHRTGDLGFVDREGRLHLVGRESDMIKTGGYRVTPEEVESALRPGLDTGEIVVVGLPSSYWGEVITAVAAGAPDDWRETLKPRIDAMTGYKRPRLFVDVPEIARNAMGKIVRRRIIETILESFVLVDGRYPQLVGRDNAASGS</sequence>
<dbReference type="PANTHER" id="PTHR43767">
    <property type="entry name" value="LONG-CHAIN-FATTY-ACID--COA LIGASE"/>
    <property type="match status" value="1"/>
</dbReference>
<dbReference type="RefSeq" id="WP_340332690.1">
    <property type="nucleotide sequence ID" value="NZ_JAZHOF010000016.1"/>
</dbReference>
<dbReference type="Proteomes" id="UP001378188">
    <property type="component" value="Unassembled WGS sequence"/>
</dbReference>
<dbReference type="InterPro" id="IPR045851">
    <property type="entry name" value="AMP-bd_C_sf"/>
</dbReference>
<dbReference type="InterPro" id="IPR020845">
    <property type="entry name" value="AMP-binding_CS"/>
</dbReference>
<gene>
    <name evidence="2" type="ORF">V3328_26180</name>
</gene>
<dbReference type="InterPro" id="IPR000873">
    <property type="entry name" value="AMP-dep_synth/lig_dom"/>
</dbReference>
<dbReference type="InterPro" id="IPR050237">
    <property type="entry name" value="ATP-dep_AMP-bd_enzyme"/>
</dbReference>
<dbReference type="InterPro" id="IPR042099">
    <property type="entry name" value="ANL_N_sf"/>
</dbReference>
<feature type="domain" description="AMP-dependent synthetase/ligase" evidence="1">
    <location>
        <begin position="14"/>
        <end position="363"/>
    </location>
</feature>
<evidence type="ECO:0000313" key="3">
    <source>
        <dbReference type="Proteomes" id="UP001378188"/>
    </source>
</evidence>
<accession>A0AAW9RT03</accession>
<dbReference type="Gene3D" id="3.40.50.12780">
    <property type="entry name" value="N-terminal domain of ligase-like"/>
    <property type="match status" value="1"/>
</dbReference>